<dbReference type="AlphaFoldDB" id="A0A1I4VEY9"/>
<evidence type="ECO:0000313" key="5">
    <source>
        <dbReference type="Proteomes" id="UP000198769"/>
    </source>
</evidence>
<feature type="domain" description="Peptidase M56" evidence="3">
    <location>
        <begin position="157"/>
        <end position="254"/>
    </location>
</feature>
<feature type="transmembrane region" description="Helical" evidence="2">
    <location>
        <begin position="86"/>
        <end position="111"/>
    </location>
</feature>
<dbReference type="Pfam" id="PF05569">
    <property type="entry name" value="Peptidase_M56"/>
    <property type="match status" value="1"/>
</dbReference>
<feature type="compositionally biased region" description="Polar residues" evidence="1">
    <location>
        <begin position="658"/>
        <end position="670"/>
    </location>
</feature>
<dbReference type="InterPro" id="IPR052173">
    <property type="entry name" value="Beta-lactam_resp_regulator"/>
</dbReference>
<gene>
    <name evidence="4" type="ORF">SAMN05421594_0218</name>
</gene>
<dbReference type="CDD" id="cd07341">
    <property type="entry name" value="M56_BlaR1_MecR1_like"/>
    <property type="match status" value="1"/>
</dbReference>
<dbReference type="PANTHER" id="PTHR34978:SF3">
    <property type="entry name" value="SLR0241 PROTEIN"/>
    <property type="match status" value="1"/>
</dbReference>
<feature type="transmembrane region" description="Helical" evidence="2">
    <location>
        <begin position="263"/>
        <end position="282"/>
    </location>
</feature>
<feature type="transmembrane region" description="Helical" evidence="2">
    <location>
        <begin position="34"/>
        <end position="52"/>
    </location>
</feature>
<sequence length="681" mass="77321">METVLLYFGKVILSSGVMYLYYQLSLKDKTFHHYNRFYLLGAMVISLLLPLIRVDDFTIEVNSNLYMLLDKIQNFNSEKNIDNGHIYFRIIFSALGLVSLYCLGKLIFGILKIQQLKKQFQKESFDGINFYRTDLTEAPFSYFKNLFWKNTITLNSDVGEQILKHEMVHIEQKHSFDKIFIEIITAVFWFNPFFHIIKKEISLIHEYLADKKAVKQSDTKAFAQMLLASHFSGTQLPAASPFLSSNLKKRLKMLQKPKTKFGYARRIFALPVLFSVAFAYMVNAKNQEIKETNIAIEDAVAQIKKDTVRPEKIGRKEVIEPKYSVHPDSEKKLTELGKKIEEKSKALKNLHPESKEFQQRVDEISELSGELGEITSSNDFKMAMKVSAAEAKKVNEFFQSDEWKNKTKELENMGIEMPDLSSLNIDFLGVPPLPPTPSNSNGVRVFRFNDIGYQNLGPLTEKETRKAMKERKAARKVAEKARAEAIKAGEKARIMGEEARQQGQIARIAGEKARIEAMKAGEIGRLAGDNARIEAMKAGEIGRLAGEKARIAGEKARIDGEKARQMGEKIRLEVTKRLTENGGANVYFYNGTDFDKLSSKARTMIMEADYIKRDGNGNIAMNGVKKFNINGWDNLKVYIDGKEVSKEEAQALKPEKISSVSVNKQSTDGNKSGEIRIQTKK</sequence>
<dbReference type="OrthoDB" id="1522859at2"/>
<keyword evidence="5" id="KW-1185">Reference proteome</keyword>
<reference evidence="5" key="1">
    <citation type="submission" date="2016-10" db="EMBL/GenBank/DDBJ databases">
        <authorList>
            <person name="Varghese N."/>
            <person name="Submissions S."/>
        </authorList>
    </citation>
    <scope>NUCLEOTIDE SEQUENCE [LARGE SCALE GENOMIC DNA]</scope>
    <source>
        <strain evidence="5">DSM 25575</strain>
    </source>
</reference>
<feature type="transmembrane region" description="Helical" evidence="2">
    <location>
        <begin position="6"/>
        <end position="22"/>
    </location>
</feature>
<dbReference type="RefSeq" id="WP_090022031.1">
    <property type="nucleotide sequence ID" value="NZ_FOVD01000001.1"/>
</dbReference>
<dbReference type="InterPro" id="IPR008756">
    <property type="entry name" value="Peptidase_M56"/>
</dbReference>
<keyword evidence="2" id="KW-0812">Transmembrane</keyword>
<accession>A0A1I4VEY9</accession>
<proteinExistence type="predicted"/>
<dbReference type="Proteomes" id="UP000198769">
    <property type="component" value="Unassembled WGS sequence"/>
</dbReference>
<name>A0A1I4VEY9_CHROL</name>
<keyword evidence="2" id="KW-1133">Transmembrane helix</keyword>
<dbReference type="PANTHER" id="PTHR34978">
    <property type="entry name" value="POSSIBLE SENSOR-TRANSDUCER PROTEIN BLAR"/>
    <property type="match status" value="1"/>
</dbReference>
<feature type="region of interest" description="Disordered" evidence="1">
    <location>
        <begin position="649"/>
        <end position="681"/>
    </location>
</feature>
<dbReference type="EMBL" id="FOVD01000001">
    <property type="protein sequence ID" value="SFM99633.1"/>
    <property type="molecule type" value="Genomic_DNA"/>
</dbReference>
<evidence type="ECO:0000256" key="2">
    <source>
        <dbReference type="SAM" id="Phobius"/>
    </source>
</evidence>
<evidence type="ECO:0000313" key="4">
    <source>
        <dbReference type="EMBL" id="SFM99633.1"/>
    </source>
</evidence>
<evidence type="ECO:0000256" key="1">
    <source>
        <dbReference type="SAM" id="MobiDB-lite"/>
    </source>
</evidence>
<evidence type="ECO:0000259" key="3">
    <source>
        <dbReference type="Pfam" id="PF05569"/>
    </source>
</evidence>
<protein>
    <submittedName>
        <fullName evidence="4">BlaR1 peptidase M56</fullName>
    </submittedName>
</protein>
<keyword evidence="2" id="KW-0472">Membrane</keyword>
<organism evidence="4 5">
    <name type="scientific">Chryseobacterium oleae</name>
    <dbReference type="NCBI Taxonomy" id="491207"/>
    <lineage>
        <taxon>Bacteria</taxon>
        <taxon>Pseudomonadati</taxon>
        <taxon>Bacteroidota</taxon>
        <taxon>Flavobacteriia</taxon>
        <taxon>Flavobacteriales</taxon>
        <taxon>Weeksellaceae</taxon>
        <taxon>Chryseobacterium group</taxon>
        <taxon>Chryseobacterium</taxon>
    </lineage>
</organism>